<keyword evidence="7" id="KW-1185">Reference proteome</keyword>
<dbReference type="Proteomes" id="UP000185469">
    <property type="component" value="Chromosome"/>
</dbReference>
<evidence type="ECO:0000259" key="5">
    <source>
        <dbReference type="PROSITE" id="PS50893"/>
    </source>
</evidence>
<dbReference type="CDD" id="cd03214">
    <property type="entry name" value="ABC_Iron-Siderophores_B12_Hemin"/>
    <property type="match status" value="1"/>
</dbReference>
<gene>
    <name evidence="6" type="ORF">CSPHI_04150</name>
</gene>
<keyword evidence="1" id="KW-0813">Transport</keyword>
<keyword evidence="2" id="KW-0547">Nucleotide-binding</keyword>
<dbReference type="EMBL" id="CP009248">
    <property type="protein sequence ID" value="APT90376.1"/>
    <property type="molecule type" value="Genomic_DNA"/>
</dbReference>
<organism evidence="6 7">
    <name type="scientific">Corynebacterium sphenisci DSM 44792</name>
    <dbReference type="NCBI Taxonomy" id="1437874"/>
    <lineage>
        <taxon>Bacteria</taxon>
        <taxon>Bacillati</taxon>
        <taxon>Actinomycetota</taxon>
        <taxon>Actinomycetes</taxon>
        <taxon>Mycobacteriales</taxon>
        <taxon>Corynebacteriaceae</taxon>
        <taxon>Corynebacterium</taxon>
    </lineage>
</organism>
<evidence type="ECO:0000313" key="6">
    <source>
        <dbReference type="EMBL" id="APT90376.1"/>
    </source>
</evidence>
<protein>
    <submittedName>
        <fullName evidence="6">ATP-binding protein</fullName>
    </submittedName>
</protein>
<dbReference type="KEGG" id="csph:CSPHI_04150"/>
<dbReference type="RefSeq" id="WP_075693718.1">
    <property type="nucleotide sequence ID" value="NZ_CP009248.1"/>
</dbReference>
<sequence>MSLTIEDLRFAYGTNRVLRGMSISTLRGGTVVGLLGPNAAGKSTLVKTIAGIHRADGGRAVVRLGERVPRGAELRRTVGYVPQDLPTSASLTAFETILVAGRRAGTWRMTDEVLEAAGAVLELMGIAHLASRYVAELSGGQRQLVAVAQMLVREPRVMLLDEPTSALDLRHQVELLQIVRRQVARTDSLGVVAIHDLNLAARYCDELVVLADGVAHAQGAPAEVLVPDVLERVYGLRARVLDDGGVPVVCPVHQD</sequence>
<dbReference type="PANTHER" id="PTHR42794:SF1">
    <property type="entry name" value="HEMIN IMPORT ATP-BINDING PROTEIN HMUV"/>
    <property type="match status" value="1"/>
</dbReference>
<dbReference type="SUPFAM" id="SSF52540">
    <property type="entry name" value="P-loop containing nucleoside triphosphate hydrolases"/>
    <property type="match status" value="1"/>
</dbReference>
<dbReference type="STRING" id="1437874.CSPHI_04150"/>
<dbReference type="Gene3D" id="3.40.50.300">
    <property type="entry name" value="P-loop containing nucleotide triphosphate hydrolases"/>
    <property type="match status" value="1"/>
</dbReference>
<dbReference type="GO" id="GO:0016887">
    <property type="term" value="F:ATP hydrolysis activity"/>
    <property type="evidence" value="ECO:0007669"/>
    <property type="project" value="InterPro"/>
</dbReference>
<dbReference type="GO" id="GO:0005524">
    <property type="term" value="F:ATP binding"/>
    <property type="evidence" value="ECO:0007669"/>
    <property type="project" value="UniProtKB-KW"/>
</dbReference>
<name>A0A1L7CWY1_9CORY</name>
<dbReference type="InterPro" id="IPR003439">
    <property type="entry name" value="ABC_transporter-like_ATP-bd"/>
</dbReference>
<keyword evidence="3 6" id="KW-0067">ATP-binding</keyword>
<dbReference type="InterPro" id="IPR017871">
    <property type="entry name" value="ABC_transporter-like_CS"/>
</dbReference>
<feature type="domain" description="ABC transporter" evidence="5">
    <location>
        <begin position="3"/>
        <end position="237"/>
    </location>
</feature>
<keyword evidence="4" id="KW-1278">Translocase</keyword>
<evidence type="ECO:0000313" key="7">
    <source>
        <dbReference type="Proteomes" id="UP000185469"/>
    </source>
</evidence>
<evidence type="ECO:0000256" key="1">
    <source>
        <dbReference type="ARBA" id="ARBA00022448"/>
    </source>
</evidence>
<dbReference type="AlphaFoldDB" id="A0A1L7CWY1"/>
<dbReference type="PROSITE" id="PS00211">
    <property type="entry name" value="ABC_TRANSPORTER_1"/>
    <property type="match status" value="1"/>
</dbReference>
<dbReference type="InterPro" id="IPR027417">
    <property type="entry name" value="P-loop_NTPase"/>
</dbReference>
<dbReference type="PANTHER" id="PTHR42794">
    <property type="entry name" value="HEMIN IMPORT ATP-BINDING PROTEIN HMUV"/>
    <property type="match status" value="1"/>
</dbReference>
<dbReference type="InterPro" id="IPR003593">
    <property type="entry name" value="AAA+_ATPase"/>
</dbReference>
<dbReference type="PROSITE" id="PS50893">
    <property type="entry name" value="ABC_TRANSPORTER_2"/>
    <property type="match status" value="1"/>
</dbReference>
<dbReference type="SMART" id="SM00382">
    <property type="entry name" value="AAA"/>
    <property type="match status" value="1"/>
</dbReference>
<dbReference type="Pfam" id="PF00005">
    <property type="entry name" value="ABC_tran"/>
    <property type="match status" value="1"/>
</dbReference>
<evidence type="ECO:0000256" key="3">
    <source>
        <dbReference type="ARBA" id="ARBA00022840"/>
    </source>
</evidence>
<accession>A0A1L7CWY1</accession>
<evidence type="ECO:0000256" key="4">
    <source>
        <dbReference type="ARBA" id="ARBA00022967"/>
    </source>
</evidence>
<reference evidence="6 7" key="1">
    <citation type="submission" date="2014-08" db="EMBL/GenBank/DDBJ databases">
        <title>Complete genome sequence of Corynebacterium sphenisci CECT 5990(T) (=DSM 44792(T)), isolated from healthy wild penguins.</title>
        <authorList>
            <person name="Ruckert C."/>
            <person name="Albersmeier A."/>
            <person name="Winkler A."/>
            <person name="Kalinowski J."/>
        </authorList>
    </citation>
    <scope>NUCLEOTIDE SEQUENCE [LARGE SCALE GENOMIC DNA]</scope>
    <source>
        <strain evidence="6 7">DSM 44792</strain>
    </source>
</reference>
<proteinExistence type="predicted"/>
<evidence type="ECO:0000256" key="2">
    <source>
        <dbReference type="ARBA" id="ARBA00022741"/>
    </source>
</evidence>